<reference evidence="1" key="3">
    <citation type="submission" date="2025-09" db="UniProtKB">
        <authorList>
            <consortium name="Ensembl"/>
        </authorList>
    </citation>
    <scope>IDENTIFICATION</scope>
</reference>
<dbReference type="Ensembl" id="ENSCHIT00000015703.1">
    <property type="protein sequence ID" value="ENSCHIP00000007951.1"/>
    <property type="gene ID" value="ENSCHIG00000011292.1"/>
</dbReference>
<sequence>MTGSKALHVFYNIHALFHLAKDHMLAIQAISLDSADEKLGIICVGANVCHGQDARTHMLKVEMLIIKILPIDGLATSAFMAYEVTTLAHKSQNYSVKAGLACNKSSINTF</sequence>
<dbReference type="GeneTree" id="ENSGT00400000022973"/>
<reference evidence="1 2" key="1">
    <citation type="submission" date="2016-04" db="EMBL/GenBank/DDBJ databases">
        <title>Polished mammalian reference genomes with single-molecule sequencing and chromosome conformation capture applied to the Capra hircus genome.</title>
        <authorList>
            <person name="Bickhart D.M."/>
            <person name="Koren S."/>
            <person name="Rosen B."/>
            <person name="Hastie A."/>
            <person name="Liachko I."/>
            <person name="Sullivan S.T."/>
            <person name="Burton J."/>
            <person name="Sayre B.L."/>
            <person name="Huson H.J."/>
            <person name="Lee J."/>
            <person name="Lam E."/>
            <person name="Kelley C.M."/>
            <person name="Hutchison J.L."/>
            <person name="Zhou Y."/>
            <person name="Sun J."/>
            <person name="Crisa A."/>
            <person name="Schwartz J.C."/>
            <person name="Hammond J.A."/>
            <person name="Schroeder S.G."/>
            <person name="Liu G.E."/>
            <person name="Dunham M."/>
            <person name="Shendure J."/>
            <person name="Sonstegard T.S."/>
            <person name="Phillippy A.M."/>
            <person name="Van Tassell C.P."/>
            <person name="Smith T.P."/>
        </authorList>
    </citation>
    <scope>NUCLEOTIDE SEQUENCE [LARGE SCALE GENOMIC DNA]</scope>
</reference>
<proteinExistence type="predicted"/>
<accession>A0A452E7L6</accession>
<dbReference type="EMBL" id="LWLT01000022">
    <property type="status" value="NOT_ANNOTATED_CDS"/>
    <property type="molecule type" value="Genomic_DNA"/>
</dbReference>
<dbReference type="AlphaFoldDB" id="A0A452E7L6"/>
<evidence type="ECO:0000313" key="1">
    <source>
        <dbReference type="Ensembl" id="ENSCHIP00000007951.1"/>
    </source>
</evidence>
<reference evidence="1" key="2">
    <citation type="submission" date="2025-08" db="UniProtKB">
        <authorList>
            <consortium name="Ensembl"/>
        </authorList>
    </citation>
    <scope>IDENTIFICATION</scope>
</reference>
<organism evidence="1 2">
    <name type="scientific">Capra hircus</name>
    <name type="common">Goat</name>
    <dbReference type="NCBI Taxonomy" id="9925"/>
    <lineage>
        <taxon>Eukaryota</taxon>
        <taxon>Metazoa</taxon>
        <taxon>Chordata</taxon>
        <taxon>Craniata</taxon>
        <taxon>Vertebrata</taxon>
        <taxon>Euteleostomi</taxon>
        <taxon>Mammalia</taxon>
        <taxon>Eutheria</taxon>
        <taxon>Laurasiatheria</taxon>
        <taxon>Artiodactyla</taxon>
        <taxon>Ruminantia</taxon>
        <taxon>Pecora</taxon>
        <taxon>Bovidae</taxon>
        <taxon>Caprinae</taxon>
        <taxon>Capra</taxon>
    </lineage>
</organism>
<keyword evidence="2" id="KW-1185">Reference proteome</keyword>
<dbReference type="OMA" id="DARTHML"/>
<evidence type="ECO:0000313" key="2">
    <source>
        <dbReference type="Proteomes" id="UP000291000"/>
    </source>
</evidence>
<dbReference type="Proteomes" id="UP000291000">
    <property type="component" value="Chromosome 19"/>
</dbReference>
<protein>
    <submittedName>
        <fullName evidence="1">Uncharacterized protein</fullName>
    </submittedName>
</protein>
<name>A0A452E7L6_CAPHI</name>